<accession>A0AAV4AGE9</accession>
<gene>
    <name evidence="1" type="ORF">PoB_003285800</name>
</gene>
<comment type="caution">
    <text evidence="1">The sequence shown here is derived from an EMBL/GenBank/DDBJ whole genome shotgun (WGS) entry which is preliminary data.</text>
</comment>
<organism evidence="1 2">
    <name type="scientific">Plakobranchus ocellatus</name>
    <dbReference type="NCBI Taxonomy" id="259542"/>
    <lineage>
        <taxon>Eukaryota</taxon>
        <taxon>Metazoa</taxon>
        <taxon>Spiralia</taxon>
        <taxon>Lophotrochozoa</taxon>
        <taxon>Mollusca</taxon>
        <taxon>Gastropoda</taxon>
        <taxon>Heterobranchia</taxon>
        <taxon>Euthyneura</taxon>
        <taxon>Panpulmonata</taxon>
        <taxon>Sacoglossa</taxon>
        <taxon>Placobranchoidea</taxon>
        <taxon>Plakobranchidae</taxon>
        <taxon>Plakobranchus</taxon>
    </lineage>
</organism>
<evidence type="ECO:0000313" key="1">
    <source>
        <dbReference type="EMBL" id="GFO06353.1"/>
    </source>
</evidence>
<reference evidence="1 2" key="1">
    <citation type="journal article" date="2021" name="Elife">
        <title>Chloroplast acquisition without the gene transfer in kleptoplastic sea slugs, Plakobranchus ocellatus.</title>
        <authorList>
            <person name="Maeda T."/>
            <person name="Takahashi S."/>
            <person name="Yoshida T."/>
            <person name="Shimamura S."/>
            <person name="Takaki Y."/>
            <person name="Nagai Y."/>
            <person name="Toyoda A."/>
            <person name="Suzuki Y."/>
            <person name="Arimoto A."/>
            <person name="Ishii H."/>
            <person name="Satoh N."/>
            <person name="Nishiyama T."/>
            <person name="Hasebe M."/>
            <person name="Maruyama T."/>
            <person name="Minagawa J."/>
            <person name="Obokata J."/>
            <person name="Shigenobu S."/>
        </authorList>
    </citation>
    <scope>NUCLEOTIDE SEQUENCE [LARGE SCALE GENOMIC DNA]</scope>
</reference>
<sequence length="115" mass="13031">MLHSGVALNLIGASVIPKVNQTLLNGAARQKDSRAKLAAARNTLKSAWRPPKPIKILSDGRQIDPVYTKMTLAQGRITVNRKKIIPYSYCSWRKKMAFTFDEFEDFFQKKTYPSS</sequence>
<dbReference type="Proteomes" id="UP000735302">
    <property type="component" value="Unassembled WGS sequence"/>
</dbReference>
<proteinExistence type="predicted"/>
<keyword evidence="2" id="KW-1185">Reference proteome</keyword>
<protein>
    <submittedName>
        <fullName evidence="1">Uncharacterized protein</fullName>
    </submittedName>
</protein>
<name>A0AAV4AGE9_9GAST</name>
<evidence type="ECO:0000313" key="2">
    <source>
        <dbReference type="Proteomes" id="UP000735302"/>
    </source>
</evidence>
<dbReference type="EMBL" id="BLXT01003772">
    <property type="protein sequence ID" value="GFO06353.1"/>
    <property type="molecule type" value="Genomic_DNA"/>
</dbReference>
<dbReference type="AlphaFoldDB" id="A0AAV4AGE9"/>